<evidence type="ECO:0000313" key="7">
    <source>
        <dbReference type="EMBL" id="MBY75816.1"/>
    </source>
</evidence>
<keyword evidence="2 5" id="KW-0819">tRNA processing</keyword>
<evidence type="ECO:0000256" key="4">
    <source>
        <dbReference type="ARBA" id="ARBA00022833"/>
    </source>
</evidence>
<dbReference type="PANTHER" id="PTHR46064">
    <property type="entry name" value="QUEUINE TRNA-RIBOSYLTRANSFERASE ACCESSORY SUBUNIT 2"/>
    <property type="match status" value="1"/>
</dbReference>
<feature type="binding site" evidence="5">
    <location>
        <position position="349"/>
    </location>
    <ligand>
        <name>Zn(2+)</name>
        <dbReference type="ChEBI" id="CHEBI:29105"/>
    </ligand>
</feature>
<protein>
    <recommendedName>
        <fullName evidence="5">Queuine tRNA-ribosyltransferase accessory subunit 2</fullName>
    </recommendedName>
    <alternativeName>
        <fullName evidence="5">Queuine tRNA-ribosyltransferase domain-containing protein 1</fullName>
    </alternativeName>
</protein>
<dbReference type="InterPro" id="IPR002616">
    <property type="entry name" value="tRNA_ribo_trans-like"/>
</dbReference>
<comment type="function">
    <text evidence="5">Non-catalytic subunit of the queuine tRNA-ribosyltransferase (TGT) that catalyzes the base-exchange of a guanine (G) residue with queuine (Q) at position 34 (anticodon wobble position) in tRNAs with GU(N) anticodons (tRNA-Asp, -Asn, -His and -Tyr), resulting in the hypermodified nucleoside queuosine (7-(((4,5-cis-dihydroxy-2-cyclopenten-1-yl)amino)methyl)-7-deazaguanosine).</text>
</comment>
<dbReference type="PANTHER" id="PTHR46064:SF1">
    <property type="entry name" value="QUEUINE TRNA-RIBOSYLTRANSFERASE ACCESSORY SUBUNIT 2"/>
    <property type="match status" value="1"/>
</dbReference>
<dbReference type="EMBL" id="GGMS01006613">
    <property type="protein sequence ID" value="MBY75816.1"/>
    <property type="molecule type" value="Transcribed_RNA"/>
</dbReference>
<comment type="similarity">
    <text evidence="5">Belongs to the queuine tRNA-ribosyltransferase family. QTRT2 subfamily.</text>
</comment>
<feature type="binding site" evidence="5">
    <location>
        <position position="347"/>
    </location>
    <ligand>
        <name>Zn(2+)</name>
        <dbReference type="ChEBI" id="CHEBI:29105"/>
    </ligand>
</feature>
<evidence type="ECO:0000256" key="1">
    <source>
        <dbReference type="ARBA" id="ARBA00022490"/>
    </source>
</evidence>
<name>A0A2S2QDK0_9HEMI</name>
<organism evidence="7">
    <name type="scientific">Sipha flava</name>
    <name type="common">yellow sugarcane aphid</name>
    <dbReference type="NCBI Taxonomy" id="143950"/>
    <lineage>
        <taxon>Eukaryota</taxon>
        <taxon>Metazoa</taxon>
        <taxon>Ecdysozoa</taxon>
        <taxon>Arthropoda</taxon>
        <taxon>Hexapoda</taxon>
        <taxon>Insecta</taxon>
        <taxon>Pterygota</taxon>
        <taxon>Neoptera</taxon>
        <taxon>Paraneoptera</taxon>
        <taxon>Hemiptera</taxon>
        <taxon>Sternorrhyncha</taxon>
        <taxon>Aphidomorpha</taxon>
        <taxon>Aphidoidea</taxon>
        <taxon>Aphididae</taxon>
        <taxon>Sipha</taxon>
    </lineage>
</organism>
<keyword evidence="4 5" id="KW-0862">Zinc</keyword>
<evidence type="ECO:0000259" key="6">
    <source>
        <dbReference type="Pfam" id="PF01702"/>
    </source>
</evidence>
<dbReference type="Pfam" id="PF01702">
    <property type="entry name" value="TGT"/>
    <property type="match status" value="1"/>
</dbReference>
<evidence type="ECO:0000256" key="2">
    <source>
        <dbReference type="ARBA" id="ARBA00022694"/>
    </source>
</evidence>
<evidence type="ECO:0000256" key="3">
    <source>
        <dbReference type="ARBA" id="ARBA00022723"/>
    </source>
</evidence>
<evidence type="ECO:0000256" key="5">
    <source>
        <dbReference type="HAMAP-Rule" id="MF_03043"/>
    </source>
</evidence>
<keyword evidence="3 5" id="KW-0479">Metal-binding</keyword>
<comment type="subcellular location">
    <subcellularLocation>
        <location evidence="5">Cytoplasm</location>
    </subcellularLocation>
</comment>
<dbReference type="HAMAP" id="MF_03043">
    <property type="entry name" value="QTRT2"/>
    <property type="match status" value="1"/>
</dbReference>
<dbReference type="InterPro" id="IPR028592">
    <property type="entry name" value="QTRTD1"/>
</dbReference>
<dbReference type="GO" id="GO:0005737">
    <property type="term" value="C:cytoplasm"/>
    <property type="evidence" value="ECO:0007669"/>
    <property type="project" value="UniProtKB-SubCell"/>
</dbReference>
<dbReference type="InterPro" id="IPR050852">
    <property type="entry name" value="Queuine_tRNA-ribosyltrfase"/>
</dbReference>
<dbReference type="AlphaFoldDB" id="A0A2S2QDK0"/>
<dbReference type="InterPro" id="IPR036511">
    <property type="entry name" value="TGT-like_sf"/>
</dbReference>
<dbReference type="GO" id="GO:0008479">
    <property type="term" value="F:tRNA-guanosine(34) queuine transglycosylase activity"/>
    <property type="evidence" value="ECO:0007669"/>
    <property type="project" value="UniProtKB-UniRule"/>
</dbReference>
<gene>
    <name evidence="7" type="ORF">g.9782</name>
</gene>
<reference evidence="7" key="1">
    <citation type="submission" date="2018-04" db="EMBL/GenBank/DDBJ databases">
        <title>Transcriptome assembly of Sipha flava.</title>
        <authorList>
            <person name="Scully E.D."/>
            <person name="Geib S.M."/>
            <person name="Palmer N.A."/>
            <person name="Koch K."/>
            <person name="Bradshaw J."/>
            <person name="Heng-Moss T."/>
            <person name="Sarath G."/>
        </authorList>
    </citation>
    <scope>NUCLEOTIDE SEQUENCE</scope>
</reference>
<keyword evidence="1 5" id="KW-0963">Cytoplasm</keyword>
<keyword evidence="7" id="KW-0808">Transferase</keyword>
<accession>A0A2S2QDK0</accession>
<dbReference type="OrthoDB" id="27601at2759"/>
<dbReference type="NCBIfam" id="TIGR00449">
    <property type="entry name" value="tgt_general"/>
    <property type="match status" value="1"/>
</dbReference>
<proteinExistence type="inferred from homology"/>
<comment type="cofactor">
    <cofactor evidence="5">
        <name>Zn(2+)</name>
        <dbReference type="ChEBI" id="CHEBI:29105"/>
    </cofactor>
    <text evidence="5">Binds 1 zinc ion per subunit.</text>
</comment>
<comment type="subunit">
    <text evidence="5">Heterodimer of a catalytic subunit and an accessory subunit.</text>
</comment>
<dbReference type="GO" id="GO:0006400">
    <property type="term" value="P:tRNA modification"/>
    <property type="evidence" value="ECO:0007669"/>
    <property type="project" value="InterPro"/>
</dbReference>
<dbReference type="GO" id="GO:0046872">
    <property type="term" value="F:metal ion binding"/>
    <property type="evidence" value="ECO:0007669"/>
    <property type="project" value="UniProtKB-KW"/>
</dbReference>
<feature type="binding site" evidence="5">
    <location>
        <position position="352"/>
    </location>
    <ligand>
        <name>Zn(2+)</name>
        <dbReference type="ChEBI" id="CHEBI:29105"/>
    </ligand>
</feature>
<feature type="domain" description="tRNA-guanine(15) transglycosylase-like" evidence="6">
    <location>
        <begin position="18"/>
        <end position="397"/>
    </location>
</feature>
<feature type="binding site" evidence="5">
    <location>
        <position position="378"/>
    </location>
    <ligand>
        <name>Zn(2+)</name>
        <dbReference type="ChEBI" id="CHEBI:29105"/>
    </ligand>
</feature>
<dbReference type="SUPFAM" id="SSF51713">
    <property type="entry name" value="tRNA-guanine transglycosylase"/>
    <property type="match status" value="1"/>
</dbReference>
<dbReference type="Gene3D" id="3.20.20.105">
    <property type="entry name" value="Queuine tRNA-ribosyltransferase-like"/>
    <property type="match status" value="1"/>
</dbReference>
<sequence length="399" mass="45647">MNHVQFSVVMDVGDATNGPRLGTLKLSESKIDTPAFMFYTKRGSVPHVSREVFEKIIPNEQALFSFPLSTNLSFYEPLKEFKHGLNKFVGLENYLSCCSTIDSVLNTPRGKNQKDKVSLKTKSGNILIDYEKYMDIIEVFKPNMYVTLSISDTDWDSSYSLIEKSVNISNRLFMSCLERHHKSEVLKGSGVIAPIQGGYNIQERIRSATFLSEYNDLLGFLFDGFFTDGTVVEDIPGNLILPIVNKTMECLPKDKMKIIFGAWTLDTIIDLINSGMDIFDSSLPFFTTERNSALIFNYELKYKNDIIIMDSHCCTTDQNNVDKSNSFEICLMDTCYFEDFNPINESCSCLACRKHTRAYIHHLLMSNELLGSLLLTIHNLHYFHQFFKDIREVLLKNNQ</sequence>